<comment type="caution">
    <text evidence="3">The sequence shown here is derived from an EMBL/GenBank/DDBJ whole genome shotgun (WGS) entry which is preliminary data.</text>
</comment>
<evidence type="ECO:0000313" key="3">
    <source>
        <dbReference type="EMBL" id="MST50639.1"/>
    </source>
</evidence>
<dbReference type="SUPFAM" id="SSF48208">
    <property type="entry name" value="Six-hairpin glycosidases"/>
    <property type="match status" value="1"/>
</dbReference>
<proteinExistence type="inferred from homology"/>
<dbReference type="AlphaFoldDB" id="A0A7K0K5C4"/>
<dbReference type="GO" id="GO:0005975">
    <property type="term" value="P:carbohydrate metabolic process"/>
    <property type="evidence" value="ECO:0007669"/>
    <property type="project" value="InterPro"/>
</dbReference>
<evidence type="ECO:0000256" key="1">
    <source>
        <dbReference type="ARBA" id="ARBA00008558"/>
    </source>
</evidence>
<dbReference type="Proteomes" id="UP000442535">
    <property type="component" value="Unassembled WGS sequence"/>
</dbReference>
<evidence type="ECO:0000256" key="2">
    <source>
        <dbReference type="ARBA" id="ARBA00023235"/>
    </source>
</evidence>
<sequence>MAKFDTVEHIRWLGNHMQQVLEYGHRAFLPGGFGCIKADGKVDDTRPLELDLTARSTYIYALGVVLGIPGSLRRCDHGLRSLTHTFKDTSNGGWFSLVEPISEEQRRDNASGVPTGQNIFLKSSRSMSYLLEAAAAATIARRPLGKSLLDEVIEIEEKYFWDESVGRVNDSFTRDFSQMEPYHGMSSNLHAVSAFLVTADATNDPVWVDRAARIISFVIAEAKQNNWRVPEHFDADWQEDKEYNVGTPADPRRPYGINVGHCFAWSRRIFEVSAALKEFRKPVPEGYFEAAKNIFDRMVKDSWRQDGRSGFFFTVDYQGKPLMRQRFAWVATEAIQAVAALGFAMAENGSSYEEIDPYIEFYHSWWDYLESYVIRPDGYWVGELNPNNVPDDTVWPGAPDIYHSVRALVAPRLPNTPSKPMAVAQGLLDHPVSHQFHEAIWV</sequence>
<gene>
    <name evidence="3" type="ORF">FYJ63_10460</name>
</gene>
<comment type="similarity">
    <text evidence="1">Belongs to the N-acylglucosamine 2-epimerase family.</text>
</comment>
<dbReference type="InterPro" id="IPR010819">
    <property type="entry name" value="AGE/CE"/>
</dbReference>
<dbReference type="InterPro" id="IPR008928">
    <property type="entry name" value="6-hairpin_glycosidase_sf"/>
</dbReference>
<keyword evidence="2" id="KW-0413">Isomerase</keyword>
<name>A0A7K0K5C4_9ACTO</name>
<reference evidence="3 4" key="1">
    <citation type="submission" date="2019-08" db="EMBL/GenBank/DDBJ databases">
        <title>In-depth cultivation of the pig gut microbiome towards novel bacterial diversity and tailored functional studies.</title>
        <authorList>
            <person name="Wylensek D."/>
            <person name="Hitch T.C.A."/>
            <person name="Clavel T."/>
        </authorList>
    </citation>
    <scope>NUCLEOTIDE SEQUENCE [LARGE SCALE GENOMIC DNA]</scope>
    <source>
        <strain evidence="3 4">RF-GAM-744-WT-7</strain>
    </source>
</reference>
<dbReference type="EMBL" id="VUMY01000025">
    <property type="protein sequence ID" value="MST50639.1"/>
    <property type="molecule type" value="Genomic_DNA"/>
</dbReference>
<organism evidence="3 4">
    <name type="scientific">Mobiluncus porci</name>
    <dbReference type="NCBI Taxonomy" id="2652278"/>
    <lineage>
        <taxon>Bacteria</taxon>
        <taxon>Bacillati</taxon>
        <taxon>Actinomycetota</taxon>
        <taxon>Actinomycetes</taxon>
        <taxon>Actinomycetales</taxon>
        <taxon>Actinomycetaceae</taxon>
        <taxon>Mobiluncus</taxon>
    </lineage>
</organism>
<accession>A0A7K0K5C4</accession>
<dbReference type="InterPro" id="IPR012341">
    <property type="entry name" value="6hp_glycosidase-like_sf"/>
</dbReference>
<dbReference type="Gene3D" id="1.50.10.10">
    <property type="match status" value="1"/>
</dbReference>
<keyword evidence="4" id="KW-1185">Reference proteome</keyword>
<dbReference type="Pfam" id="PF07221">
    <property type="entry name" value="GlcNAc_2-epim"/>
    <property type="match status" value="1"/>
</dbReference>
<dbReference type="RefSeq" id="WP_154546505.1">
    <property type="nucleotide sequence ID" value="NZ_JAQYQY010000011.1"/>
</dbReference>
<dbReference type="GO" id="GO:0016853">
    <property type="term" value="F:isomerase activity"/>
    <property type="evidence" value="ECO:0007669"/>
    <property type="project" value="UniProtKB-KW"/>
</dbReference>
<protein>
    <submittedName>
        <fullName evidence="3">N-acylglucosamine 2-epimerase</fullName>
    </submittedName>
</protein>
<evidence type="ECO:0000313" key="4">
    <source>
        <dbReference type="Proteomes" id="UP000442535"/>
    </source>
</evidence>
<dbReference type="PANTHER" id="PTHR15108">
    <property type="entry name" value="N-ACYLGLUCOSAMINE-2-EPIMERASE"/>
    <property type="match status" value="1"/>
</dbReference>